<dbReference type="PANTHER" id="PTHR41394:SF5">
    <property type="entry name" value="SLC41A_MGTE INTEGRAL MEMBRANE DOMAIN-CONTAINING PROTEIN"/>
    <property type="match status" value="1"/>
</dbReference>
<dbReference type="Gene3D" id="1.10.357.20">
    <property type="entry name" value="SLC41 divalent cation transporters, integral membrane domain"/>
    <property type="match status" value="1"/>
</dbReference>
<dbReference type="SUPFAM" id="SSF54631">
    <property type="entry name" value="CBS-domain pair"/>
    <property type="match status" value="1"/>
</dbReference>
<evidence type="ECO:0000256" key="3">
    <source>
        <dbReference type="ARBA" id="ARBA00022448"/>
    </source>
</evidence>
<keyword evidence="4 9" id="KW-0812">Transmembrane</keyword>
<feature type="transmembrane region" description="Helical" evidence="9">
    <location>
        <begin position="210"/>
        <end position="231"/>
    </location>
</feature>
<keyword evidence="8" id="KW-0129">CBS domain</keyword>
<feature type="transmembrane region" description="Helical" evidence="9">
    <location>
        <begin position="252"/>
        <end position="277"/>
    </location>
</feature>
<evidence type="ECO:0000313" key="12">
    <source>
        <dbReference type="Proteomes" id="UP000230543"/>
    </source>
</evidence>
<evidence type="ECO:0000256" key="8">
    <source>
        <dbReference type="PROSITE-ProRule" id="PRU00703"/>
    </source>
</evidence>
<dbReference type="PROSITE" id="PS51371">
    <property type="entry name" value="CBS"/>
    <property type="match status" value="2"/>
</dbReference>
<dbReference type="SUPFAM" id="SSF161093">
    <property type="entry name" value="MgtE membrane domain-like"/>
    <property type="match status" value="1"/>
</dbReference>
<dbReference type="InterPro" id="IPR006667">
    <property type="entry name" value="SLC41_membr_dom"/>
</dbReference>
<keyword evidence="5" id="KW-0460">Magnesium</keyword>
<sequence>MANLNSDHNLLDKPAYPPETAGRLMINKIPTAQPDNTIKKIEEILLKEVKKFETINYIYLTHKNGKLAGVISIKDILRQPKSTLASEVMIKDLIIAHPYTDQERLASLALKNSIKAVPVVNQEGILLGVVPSDTILRIAYEEADEDIFRLGGIEKFKRSKNLNDTMKLSFITLLKHRLPWLLIGLLGGLLAAQIIGFFEKTLEENLILATFIPLIVYMGGATLAQTQAFLIRDLAINPNLKFSKYFIKQLTVILLIGLIASLIIFLFGFIFFNNLIIVEILTVALFAAIASSILTGLIIPYIFYSCKMDPANASGPIATIIQDILGVTLYFLIAFWLI</sequence>
<dbReference type="Proteomes" id="UP000230543">
    <property type="component" value="Unassembled WGS sequence"/>
</dbReference>
<feature type="transmembrane region" description="Helical" evidence="9">
    <location>
        <begin position="178"/>
        <end position="198"/>
    </location>
</feature>
<evidence type="ECO:0000259" key="10">
    <source>
        <dbReference type="PROSITE" id="PS51371"/>
    </source>
</evidence>
<evidence type="ECO:0000256" key="4">
    <source>
        <dbReference type="ARBA" id="ARBA00022692"/>
    </source>
</evidence>
<feature type="domain" description="CBS" evidence="10">
    <location>
        <begin position="25"/>
        <end position="86"/>
    </location>
</feature>
<keyword evidence="6 9" id="KW-1133">Transmembrane helix</keyword>
<comment type="caution">
    <text evidence="11">The sequence shown here is derived from an EMBL/GenBank/DDBJ whole genome shotgun (WGS) entry which is preliminary data.</text>
</comment>
<dbReference type="CDD" id="cd04606">
    <property type="entry name" value="CBS_pair_Mg_transporter"/>
    <property type="match status" value="1"/>
</dbReference>
<evidence type="ECO:0000256" key="7">
    <source>
        <dbReference type="ARBA" id="ARBA00023136"/>
    </source>
</evidence>
<dbReference type="Pfam" id="PF01769">
    <property type="entry name" value="MgtE"/>
    <property type="match status" value="1"/>
</dbReference>
<evidence type="ECO:0000256" key="5">
    <source>
        <dbReference type="ARBA" id="ARBA00022842"/>
    </source>
</evidence>
<dbReference type="EMBL" id="PFBO01000037">
    <property type="protein sequence ID" value="PIT90602.1"/>
    <property type="molecule type" value="Genomic_DNA"/>
</dbReference>
<dbReference type="GO" id="GO:0016020">
    <property type="term" value="C:membrane"/>
    <property type="evidence" value="ECO:0007669"/>
    <property type="project" value="UniProtKB-SubCell"/>
</dbReference>
<dbReference type="Gene3D" id="3.10.580.10">
    <property type="entry name" value="CBS-domain"/>
    <property type="match status" value="1"/>
</dbReference>
<comment type="similarity">
    <text evidence="2">Belongs to the SLC41A transporter family.</text>
</comment>
<dbReference type="InterPro" id="IPR000644">
    <property type="entry name" value="CBS_dom"/>
</dbReference>
<organism evidence="11 12">
    <name type="scientific">Candidatus Komeilibacteria bacterium CG10_big_fil_rev_8_21_14_0_10_41_13</name>
    <dbReference type="NCBI Taxonomy" id="1974476"/>
    <lineage>
        <taxon>Bacteria</taxon>
        <taxon>Candidatus Komeiliibacteriota</taxon>
    </lineage>
</organism>
<dbReference type="Pfam" id="PF00571">
    <property type="entry name" value="CBS"/>
    <property type="match status" value="2"/>
</dbReference>
<dbReference type="InterPro" id="IPR036739">
    <property type="entry name" value="SLC41_membr_dom_sf"/>
</dbReference>
<reference evidence="12" key="1">
    <citation type="submission" date="2017-09" db="EMBL/GenBank/DDBJ databases">
        <title>Depth-based differentiation of microbial function through sediment-hosted aquifers and enrichment of novel symbionts in the deep terrestrial subsurface.</title>
        <authorList>
            <person name="Probst A.J."/>
            <person name="Ladd B."/>
            <person name="Jarett J.K."/>
            <person name="Geller-Mcgrath D.E."/>
            <person name="Sieber C.M.K."/>
            <person name="Emerson J.B."/>
            <person name="Anantharaman K."/>
            <person name="Thomas B.C."/>
            <person name="Malmstrom R."/>
            <person name="Stieglmeier M."/>
            <person name="Klingl A."/>
            <person name="Woyke T."/>
            <person name="Ryan C.M."/>
            <person name="Banfield J.F."/>
        </authorList>
    </citation>
    <scope>NUCLEOTIDE SEQUENCE [LARGE SCALE GENOMIC DNA]</scope>
</reference>
<keyword evidence="7 9" id="KW-0472">Membrane</keyword>
<name>A0A2M6WCU2_9BACT</name>
<dbReference type="InterPro" id="IPR046342">
    <property type="entry name" value="CBS_dom_sf"/>
</dbReference>
<accession>A0A2M6WCU2</accession>
<feature type="domain" description="CBS" evidence="10">
    <location>
        <begin position="89"/>
        <end position="145"/>
    </location>
</feature>
<proteinExistence type="inferred from homology"/>
<dbReference type="SMART" id="SM00116">
    <property type="entry name" value="CBS"/>
    <property type="match status" value="2"/>
</dbReference>
<protein>
    <submittedName>
        <fullName evidence="11">Magnesium transporter</fullName>
    </submittedName>
</protein>
<evidence type="ECO:0000256" key="6">
    <source>
        <dbReference type="ARBA" id="ARBA00022989"/>
    </source>
</evidence>
<comment type="subcellular location">
    <subcellularLocation>
        <location evidence="1">Membrane</location>
        <topology evidence="1">Multi-pass membrane protein</topology>
    </subcellularLocation>
</comment>
<keyword evidence="3" id="KW-0813">Transport</keyword>
<feature type="transmembrane region" description="Helical" evidence="9">
    <location>
        <begin position="283"/>
        <end position="304"/>
    </location>
</feature>
<evidence type="ECO:0000256" key="1">
    <source>
        <dbReference type="ARBA" id="ARBA00004141"/>
    </source>
</evidence>
<evidence type="ECO:0000256" key="9">
    <source>
        <dbReference type="SAM" id="Phobius"/>
    </source>
</evidence>
<evidence type="ECO:0000256" key="2">
    <source>
        <dbReference type="ARBA" id="ARBA00009749"/>
    </source>
</evidence>
<dbReference type="GO" id="GO:0008324">
    <property type="term" value="F:monoatomic cation transmembrane transporter activity"/>
    <property type="evidence" value="ECO:0007669"/>
    <property type="project" value="InterPro"/>
</dbReference>
<dbReference type="PANTHER" id="PTHR41394">
    <property type="entry name" value="MAGNESIUM TRANSPORTER MGTE"/>
    <property type="match status" value="1"/>
</dbReference>
<gene>
    <name evidence="11" type="ORF">COU22_01225</name>
</gene>
<evidence type="ECO:0000313" key="11">
    <source>
        <dbReference type="EMBL" id="PIT90602.1"/>
    </source>
</evidence>
<feature type="transmembrane region" description="Helical" evidence="9">
    <location>
        <begin position="316"/>
        <end position="337"/>
    </location>
</feature>
<dbReference type="AlphaFoldDB" id="A0A2M6WCU2"/>